<feature type="domain" description="Pycsar effector protein" evidence="9">
    <location>
        <begin position="5"/>
        <end position="172"/>
    </location>
</feature>
<keyword evidence="6" id="KW-0051">Antiviral defense</keyword>
<dbReference type="RefSeq" id="WP_314517625.1">
    <property type="nucleotide sequence ID" value="NZ_JASJOU010000016.1"/>
</dbReference>
<dbReference type="GO" id="GO:0051607">
    <property type="term" value="P:defense response to virus"/>
    <property type="evidence" value="ECO:0007669"/>
    <property type="project" value="UniProtKB-KW"/>
</dbReference>
<protein>
    <submittedName>
        <fullName evidence="10">DUF5706 domain-containing protein</fullName>
    </submittedName>
</protein>
<gene>
    <name evidence="10" type="ORF">QNI22_33000</name>
</gene>
<evidence type="ECO:0000256" key="8">
    <source>
        <dbReference type="SAM" id="Phobius"/>
    </source>
</evidence>
<keyword evidence="7 8" id="KW-0472">Membrane</keyword>
<proteinExistence type="predicted"/>
<evidence type="ECO:0000313" key="11">
    <source>
        <dbReference type="Proteomes" id="UP001232063"/>
    </source>
</evidence>
<dbReference type="Pfam" id="PF18967">
    <property type="entry name" value="PycTM"/>
    <property type="match status" value="1"/>
</dbReference>
<keyword evidence="2" id="KW-1003">Cell membrane</keyword>
<comment type="subcellular location">
    <subcellularLocation>
        <location evidence="1">Cell membrane</location>
    </subcellularLocation>
</comment>
<evidence type="ECO:0000256" key="2">
    <source>
        <dbReference type="ARBA" id="ARBA00022475"/>
    </source>
</evidence>
<dbReference type="GO" id="GO:0000166">
    <property type="term" value="F:nucleotide binding"/>
    <property type="evidence" value="ECO:0007669"/>
    <property type="project" value="UniProtKB-KW"/>
</dbReference>
<evidence type="ECO:0000256" key="5">
    <source>
        <dbReference type="ARBA" id="ARBA00022989"/>
    </source>
</evidence>
<evidence type="ECO:0000313" key="10">
    <source>
        <dbReference type="EMBL" id="MDJ1505522.1"/>
    </source>
</evidence>
<evidence type="ECO:0000256" key="4">
    <source>
        <dbReference type="ARBA" id="ARBA00022741"/>
    </source>
</evidence>
<reference evidence="10" key="1">
    <citation type="submission" date="2023-05" db="EMBL/GenBank/DDBJ databases">
        <authorList>
            <person name="Zhang X."/>
        </authorList>
    </citation>
    <scope>NUCLEOTIDE SEQUENCE</scope>
    <source>
        <strain evidence="10">BD1B2-1</strain>
    </source>
</reference>
<dbReference type="AlphaFoldDB" id="A0AAE3RCU9"/>
<dbReference type="EMBL" id="JASJOU010000016">
    <property type="protein sequence ID" value="MDJ1505522.1"/>
    <property type="molecule type" value="Genomic_DNA"/>
</dbReference>
<evidence type="ECO:0000256" key="7">
    <source>
        <dbReference type="ARBA" id="ARBA00023136"/>
    </source>
</evidence>
<evidence type="ECO:0000256" key="6">
    <source>
        <dbReference type="ARBA" id="ARBA00023118"/>
    </source>
</evidence>
<organism evidence="10 11">
    <name type="scientific">Xanthocytophaga agilis</name>
    <dbReference type="NCBI Taxonomy" id="3048010"/>
    <lineage>
        <taxon>Bacteria</taxon>
        <taxon>Pseudomonadati</taxon>
        <taxon>Bacteroidota</taxon>
        <taxon>Cytophagia</taxon>
        <taxon>Cytophagales</taxon>
        <taxon>Rhodocytophagaceae</taxon>
        <taxon>Xanthocytophaga</taxon>
    </lineage>
</organism>
<evidence type="ECO:0000259" key="9">
    <source>
        <dbReference type="Pfam" id="PF18967"/>
    </source>
</evidence>
<keyword evidence="3 8" id="KW-0812">Transmembrane</keyword>
<dbReference type="InterPro" id="IPR043760">
    <property type="entry name" value="PycTM_dom"/>
</dbReference>
<accession>A0AAE3RCU9</accession>
<evidence type="ECO:0000256" key="1">
    <source>
        <dbReference type="ARBA" id="ARBA00004236"/>
    </source>
</evidence>
<name>A0AAE3RCU9_9BACT</name>
<sequence length="179" mass="20589">MEERLRYIFGNVNDWLKFAETKNGALITLNGACIFGIFQIENWGNISDNFELWTKWLFVSSLAISTGLALFSFMPYTRSLNAQSKLNSDNPLDFKSLNFYFFGHIKFFDDKTFLEVLYKDTNTSIPNLYPKTEEFLARQIIVNARIASKKYGYFAWAIKFCVLGIAATCLFVLGKIIFG</sequence>
<dbReference type="Proteomes" id="UP001232063">
    <property type="component" value="Unassembled WGS sequence"/>
</dbReference>
<keyword evidence="4" id="KW-0547">Nucleotide-binding</keyword>
<comment type="caution">
    <text evidence="10">The sequence shown here is derived from an EMBL/GenBank/DDBJ whole genome shotgun (WGS) entry which is preliminary data.</text>
</comment>
<feature type="transmembrane region" description="Helical" evidence="8">
    <location>
        <begin position="153"/>
        <end position="178"/>
    </location>
</feature>
<keyword evidence="11" id="KW-1185">Reference proteome</keyword>
<evidence type="ECO:0000256" key="3">
    <source>
        <dbReference type="ARBA" id="ARBA00022692"/>
    </source>
</evidence>
<keyword evidence="5 8" id="KW-1133">Transmembrane helix</keyword>
<dbReference type="GO" id="GO:0005886">
    <property type="term" value="C:plasma membrane"/>
    <property type="evidence" value="ECO:0007669"/>
    <property type="project" value="UniProtKB-SubCell"/>
</dbReference>
<feature type="transmembrane region" description="Helical" evidence="8">
    <location>
        <begin position="56"/>
        <end position="76"/>
    </location>
</feature>